<dbReference type="PANTHER" id="PTHR43289">
    <property type="entry name" value="MITOGEN-ACTIVATED PROTEIN KINASE KINASE KINASE 20-RELATED"/>
    <property type="match status" value="1"/>
</dbReference>
<dbReference type="InterPro" id="IPR011990">
    <property type="entry name" value="TPR-like_helical_dom_sf"/>
</dbReference>
<dbReference type="Gene3D" id="1.10.510.10">
    <property type="entry name" value="Transferase(Phosphotransferase) domain 1"/>
    <property type="match status" value="1"/>
</dbReference>
<accession>A0A3S2TM54</accession>
<dbReference type="GO" id="GO:0005524">
    <property type="term" value="F:ATP binding"/>
    <property type="evidence" value="ECO:0007669"/>
    <property type="project" value="UniProtKB-UniRule"/>
</dbReference>
<reference evidence="7 8" key="1">
    <citation type="submission" date="2019-01" db="EMBL/GenBank/DDBJ databases">
        <authorList>
            <person name="Chen W.-M."/>
        </authorList>
    </citation>
    <scope>NUCLEOTIDE SEQUENCE [LARGE SCALE GENOMIC DNA]</scope>
    <source>
        <strain evidence="7 8">ICH-3</strain>
    </source>
</reference>
<dbReference type="CDD" id="cd14014">
    <property type="entry name" value="STKc_PknB_like"/>
    <property type="match status" value="1"/>
</dbReference>
<evidence type="ECO:0000256" key="5">
    <source>
        <dbReference type="PROSITE-ProRule" id="PRU10141"/>
    </source>
</evidence>
<gene>
    <name evidence="7" type="ORF">ENE75_13985</name>
</gene>
<dbReference type="Pfam" id="PF00069">
    <property type="entry name" value="Pkinase"/>
    <property type="match status" value="1"/>
</dbReference>
<dbReference type="OrthoDB" id="9783151at2"/>
<sequence length="926" mass="98890">MDIPAALWPEVSAAFDAALDWPTDEREARLAALESSRRDLADALRRLLAAHASTATLASADGALMQHALDDAVQPLEPGRVVGIYRLQAPLGRGGMSSVWAADQLEGVHRRVALKLPHPGLEPAEALAARFARERDLLAALEHPHIARLYDAGVDGIQPWLAMALVDGTSLTDHAARLPLRQRVELFLQVLDAVQFAHARLIVHRDLKPANILVDRAGQVQLLDFGVAQLLGDHGPGAGVLALTPDCASPELLAGEPAGVACDVYALGVVLYELLSGQRPYRLDPRSPQPLREQLALQLTPPGLSRPSAHGAAVLAGDLDAIVLKAMASQTGARFASVEALAADLQAWLDRRPVQARGGGRWYRTGLAMRRHAGAVTGGLATVLALAIGLGSALWQAREAQAHAQRVEATQRWLIELFEAASPERSGEHPPDARQLILQGSARLEAGLSDQPALRADLQRLAGELLLKLQDWHPAAAQLQAAADGDERAGRQHRPEALQTLESLAEALDGDARHDEALQVYDRLQAVAERHLGVRNAWRRPAGVGRAMVLLNQGDAAAAGSALEATLALPPGTGEDAAHTNLLGLYGQALVAWHQGRIGESARQFAQVVEASLDVPAFARSNVLMARYRLLTAWGREGDFARVLAGTEGLLADCEALLGPRATLTIHVLEARVQALARQGRYAEAVALQRETVSRVEQRSSHDDEQRVLSGGMLGQMLVLAGAHDEGVSRVRATVAFLDRKYPQASVFTEVWRLMQGMALVRAQRWDEAVAVLNTVLSRSEGVPAMDPTVPAEARQLLALAAVAQGRPGDAGTLFAQACPALAAVYGADGPRVWRCQAHQAWATSRRAPTTTADAESALAAFDAVATRYRQSLPPEHVVGAELDLMRADLLARVDPAAAAPLRALGQAAWQRVMGAAVPAHFSGLH</sequence>
<keyword evidence="7" id="KW-0723">Serine/threonine-protein kinase</keyword>
<evidence type="ECO:0000256" key="3">
    <source>
        <dbReference type="ARBA" id="ARBA00022777"/>
    </source>
</evidence>
<dbReference type="InterPro" id="IPR000719">
    <property type="entry name" value="Prot_kinase_dom"/>
</dbReference>
<dbReference type="SMART" id="SM00220">
    <property type="entry name" value="S_TKc"/>
    <property type="match status" value="1"/>
</dbReference>
<dbReference type="InterPro" id="IPR011009">
    <property type="entry name" value="Kinase-like_dom_sf"/>
</dbReference>
<keyword evidence="2 5" id="KW-0547">Nucleotide-binding</keyword>
<dbReference type="PROSITE" id="PS00108">
    <property type="entry name" value="PROTEIN_KINASE_ST"/>
    <property type="match status" value="1"/>
</dbReference>
<keyword evidence="4 5" id="KW-0067">ATP-binding</keyword>
<dbReference type="InterPro" id="IPR017441">
    <property type="entry name" value="Protein_kinase_ATP_BS"/>
</dbReference>
<dbReference type="InterPro" id="IPR008271">
    <property type="entry name" value="Ser/Thr_kinase_AS"/>
</dbReference>
<evidence type="ECO:0000313" key="7">
    <source>
        <dbReference type="EMBL" id="RVT50909.1"/>
    </source>
</evidence>
<dbReference type="Gene3D" id="1.25.40.10">
    <property type="entry name" value="Tetratricopeptide repeat domain"/>
    <property type="match status" value="3"/>
</dbReference>
<dbReference type="GO" id="GO:0004674">
    <property type="term" value="F:protein serine/threonine kinase activity"/>
    <property type="evidence" value="ECO:0007669"/>
    <property type="project" value="UniProtKB-KW"/>
</dbReference>
<dbReference type="Proteomes" id="UP000288178">
    <property type="component" value="Unassembled WGS sequence"/>
</dbReference>
<dbReference type="AlphaFoldDB" id="A0A3S2TM54"/>
<dbReference type="PANTHER" id="PTHR43289:SF34">
    <property type="entry name" value="SERINE_THREONINE-PROTEIN KINASE YBDM-RELATED"/>
    <property type="match status" value="1"/>
</dbReference>
<dbReference type="PROSITE" id="PS50011">
    <property type="entry name" value="PROTEIN_KINASE_DOM"/>
    <property type="match status" value="1"/>
</dbReference>
<dbReference type="SUPFAM" id="SSF56112">
    <property type="entry name" value="Protein kinase-like (PK-like)"/>
    <property type="match status" value="1"/>
</dbReference>
<comment type="caution">
    <text evidence="7">The sequence shown here is derived from an EMBL/GenBank/DDBJ whole genome shotgun (WGS) entry which is preliminary data.</text>
</comment>
<keyword evidence="1" id="KW-0808">Transferase</keyword>
<name>A0A3S2TM54_9BURK</name>
<dbReference type="RefSeq" id="WP_128198935.1">
    <property type="nucleotide sequence ID" value="NZ_SACT01000004.1"/>
</dbReference>
<dbReference type="SUPFAM" id="SSF48452">
    <property type="entry name" value="TPR-like"/>
    <property type="match status" value="2"/>
</dbReference>
<keyword evidence="8" id="KW-1185">Reference proteome</keyword>
<evidence type="ECO:0000256" key="4">
    <source>
        <dbReference type="ARBA" id="ARBA00022840"/>
    </source>
</evidence>
<dbReference type="EMBL" id="SACT01000004">
    <property type="protein sequence ID" value="RVT50909.1"/>
    <property type="molecule type" value="Genomic_DNA"/>
</dbReference>
<dbReference type="PROSITE" id="PS00107">
    <property type="entry name" value="PROTEIN_KINASE_ATP"/>
    <property type="match status" value="1"/>
</dbReference>
<feature type="binding site" evidence="5">
    <location>
        <position position="115"/>
    </location>
    <ligand>
        <name>ATP</name>
        <dbReference type="ChEBI" id="CHEBI:30616"/>
    </ligand>
</feature>
<dbReference type="Gene3D" id="3.30.200.20">
    <property type="entry name" value="Phosphorylase Kinase, domain 1"/>
    <property type="match status" value="1"/>
</dbReference>
<keyword evidence="3 7" id="KW-0418">Kinase</keyword>
<proteinExistence type="predicted"/>
<evidence type="ECO:0000256" key="2">
    <source>
        <dbReference type="ARBA" id="ARBA00022741"/>
    </source>
</evidence>
<evidence type="ECO:0000313" key="8">
    <source>
        <dbReference type="Proteomes" id="UP000288178"/>
    </source>
</evidence>
<organism evidence="7 8">
    <name type="scientific">Rubrivivax albus</name>
    <dbReference type="NCBI Taxonomy" id="2499835"/>
    <lineage>
        <taxon>Bacteria</taxon>
        <taxon>Pseudomonadati</taxon>
        <taxon>Pseudomonadota</taxon>
        <taxon>Betaproteobacteria</taxon>
        <taxon>Burkholderiales</taxon>
        <taxon>Sphaerotilaceae</taxon>
        <taxon>Rubrivivax</taxon>
    </lineage>
</organism>
<feature type="domain" description="Protein kinase" evidence="6">
    <location>
        <begin position="85"/>
        <end position="349"/>
    </location>
</feature>
<protein>
    <submittedName>
        <fullName evidence="7">Serine/threonine protein kinase</fullName>
    </submittedName>
</protein>
<evidence type="ECO:0000256" key="1">
    <source>
        <dbReference type="ARBA" id="ARBA00022679"/>
    </source>
</evidence>
<evidence type="ECO:0000259" key="6">
    <source>
        <dbReference type="PROSITE" id="PS50011"/>
    </source>
</evidence>